<dbReference type="Proteomes" id="UP001239994">
    <property type="component" value="Unassembled WGS sequence"/>
</dbReference>
<reference evidence="2" key="1">
    <citation type="submission" date="2023-03" db="EMBL/GenBank/DDBJ databases">
        <title>Electrophorus voltai genome.</title>
        <authorList>
            <person name="Bian C."/>
        </authorList>
    </citation>
    <scope>NUCLEOTIDE SEQUENCE</scope>
    <source>
        <strain evidence="2">CB-2022</strain>
        <tissue evidence="2">Muscle</tissue>
    </source>
</reference>
<proteinExistence type="predicted"/>
<feature type="compositionally biased region" description="Basic residues" evidence="1">
    <location>
        <begin position="7"/>
        <end position="19"/>
    </location>
</feature>
<sequence length="214" mass="23027">MPGTKGKERKGKIGCKRHPTAPAGNPSILLGPLQTPTTGESPAGGFCRGPECGLVQWGPVLGVRLRRALRTCHAAMDYHEGYMDSGRKEEYIDIILRSDFESDREEDPSKEVEEILHMVPPSVSDTVDSKSDEPPAPKAPPKSPPRARRSKASKLPRCVRPCVRRRPGPCPFPAVLFALARVGSLGPPASPFGVGFGAVNQTLIPLSTSCLQTQ</sequence>
<dbReference type="AlphaFoldDB" id="A0AAD9E1B7"/>
<evidence type="ECO:0000313" key="3">
    <source>
        <dbReference type="Proteomes" id="UP001239994"/>
    </source>
</evidence>
<organism evidence="2 3">
    <name type="scientific">Electrophorus voltai</name>
    <dbReference type="NCBI Taxonomy" id="2609070"/>
    <lineage>
        <taxon>Eukaryota</taxon>
        <taxon>Metazoa</taxon>
        <taxon>Chordata</taxon>
        <taxon>Craniata</taxon>
        <taxon>Vertebrata</taxon>
        <taxon>Euteleostomi</taxon>
        <taxon>Actinopterygii</taxon>
        <taxon>Neopterygii</taxon>
        <taxon>Teleostei</taxon>
        <taxon>Ostariophysi</taxon>
        <taxon>Gymnotiformes</taxon>
        <taxon>Gymnotoidei</taxon>
        <taxon>Gymnotidae</taxon>
        <taxon>Electrophorus</taxon>
    </lineage>
</organism>
<feature type="region of interest" description="Disordered" evidence="1">
    <location>
        <begin position="1"/>
        <end position="44"/>
    </location>
</feature>
<dbReference type="EMBL" id="JAROKS010000010">
    <property type="protein sequence ID" value="KAK1800733.1"/>
    <property type="molecule type" value="Genomic_DNA"/>
</dbReference>
<name>A0AAD9E1B7_9TELE</name>
<evidence type="ECO:0000256" key="1">
    <source>
        <dbReference type="SAM" id="MobiDB-lite"/>
    </source>
</evidence>
<comment type="caution">
    <text evidence="2">The sequence shown here is derived from an EMBL/GenBank/DDBJ whole genome shotgun (WGS) entry which is preliminary data.</text>
</comment>
<protein>
    <submittedName>
        <fullName evidence="2">Uncharacterized protein</fullName>
    </submittedName>
</protein>
<gene>
    <name evidence="2" type="ORF">P4O66_005928</name>
</gene>
<accession>A0AAD9E1B7</accession>
<evidence type="ECO:0000313" key="2">
    <source>
        <dbReference type="EMBL" id="KAK1800733.1"/>
    </source>
</evidence>
<keyword evidence="3" id="KW-1185">Reference proteome</keyword>
<feature type="non-terminal residue" evidence="2">
    <location>
        <position position="214"/>
    </location>
</feature>
<feature type="region of interest" description="Disordered" evidence="1">
    <location>
        <begin position="117"/>
        <end position="153"/>
    </location>
</feature>